<dbReference type="RefSeq" id="WP_265263984.1">
    <property type="nucleotide sequence ID" value="NZ_JAIHOM010000031.1"/>
</dbReference>
<dbReference type="EMBL" id="JAIHOM010000031">
    <property type="protein sequence ID" value="MCW6036237.1"/>
    <property type="molecule type" value="Genomic_DNA"/>
</dbReference>
<keyword evidence="2" id="KW-1185">Reference proteome</keyword>
<proteinExistence type="predicted"/>
<sequence>MKSSLLQALVKFLQDELAIPSESVAIALRRNRDASAAHCIPMILWQYGLVTLDQLDLIFEWLETA</sequence>
<dbReference type="InterPro" id="IPR021336">
    <property type="entry name" value="DUF2949"/>
</dbReference>
<dbReference type="Proteomes" id="UP001526426">
    <property type="component" value="Unassembled WGS sequence"/>
</dbReference>
<reference evidence="1 2" key="1">
    <citation type="submission" date="2021-08" db="EMBL/GenBank/DDBJ databases">
        <title>Draft genome sequence of Spirulina subsalsa with high tolerance to salinity and hype-accumulation of phycocyanin.</title>
        <authorList>
            <person name="Pei H."/>
            <person name="Jiang L."/>
        </authorList>
    </citation>
    <scope>NUCLEOTIDE SEQUENCE [LARGE SCALE GENOMIC DNA]</scope>
    <source>
        <strain evidence="1 2">FACHB-351</strain>
    </source>
</reference>
<name>A0ABT3L4V9_9CYAN</name>
<gene>
    <name evidence="1" type="ORF">K4A83_08125</name>
</gene>
<organism evidence="1 2">
    <name type="scientific">Spirulina subsalsa FACHB-351</name>
    <dbReference type="NCBI Taxonomy" id="234711"/>
    <lineage>
        <taxon>Bacteria</taxon>
        <taxon>Bacillati</taxon>
        <taxon>Cyanobacteriota</taxon>
        <taxon>Cyanophyceae</taxon>
        <taxon>Spirulinales</taxon>
        <taxon>Spirulinaceae</taxon>
        <taxon>Spirulina</taxon>
    </lineage>
</organism>
<protein>
    <submittedName>
        <fullName evidence="1">DUF2949 domain-containing protein</fullName>
    </submittedName>
</protein>
<accession>A0ABT3L4V9</accession>
<dbReference type="Pfam" id="PF11165">
    <property type="entry name" value="DUF2949"/>
    <property type="match status" value="1"/>
</dbReference>
<evidence type="ECO:0000313" key="2">
    <source>
        <dbReference type="Proteomes" id="UP001526426"/>
    </source>
</evidence>
<comment type="caution">
    <text evidence="1">The sequence shown here is derived from an EMBL/GenBank/DDBJ whole genome shotgun (WGS) entry which is preliminary data.</text>
</comment>
<evidence type="ECO:0000313" key="1">
    <source>
        <dbReference type="EMBL" id="MCW6036237.1"/>
    </source>
</evidence>